<accession>A0A7J6VFB9</accession>
<organism evidence="2 3">
    <name type="scientific">Thalictrum thalictroides</name>
    <name type="common">Rue-anemone</name>
    <name type="synonym">Anemone thalictroides</name>
    <dbReference type="NCBI Taxonomy" id="46969"/>
    <lineage>
        <taxon>Eukaryota</taxon>
        <taxon>Viridiplantae</taxon>
        <taxon>Streptophyta</taxon>
        <taxon>Embryophyta</taxon>
        <taxon>Tracheophyta</taxon>
        <taxon>Spermatophyta</taxon>
        <taxon>Magnoliopsida</taxon>
        <taxon>Ranunculales</taxon>
        <taxon>Ranunculaceae</taxon>
        <taxon>Thalictroideae</taxon>
        <taxon>Thalictrum</taxon>
    </lineage>
</organism>
<gene>
    <name evidence="2" type="ORF">FRX31_026614</name>
</gene>
<feature type="transmembrane region" description="Helical" evidence="1">
    <location>
        <begin position="140"/>
        <end position="167"/>
    </location>
</feature>
<keyword evidence="3" id="KW-1185">Reference proteome</keyword>
<sequence length="172" mass="18719">MCLRQQCSRFFSLVYGYFFSESIANSVVSWLLSCSIPGEQHTANSRLRCLLGSIPARPASAAEFPSCINAGKGSNGKSLFANHGGSSIHVKAEVTVRCGCTDEALSGKLEGDPCLCCYGRKYLRSELGKEATPFSSGLTFFFLLGMITALMWVILFSVVVKIGCYVWKLVVF</sequence>
<feature type="transmembrane region" description="Helical" evidence="1">
    <location>
        <begin position="12"/>
        <end position="32"/>
    </location>
</feature>
<dbReference type="PROSITE" id="PS51257">
    <property type="entry name" value="PROKAR_LIPOPROTEIN"/>
    <property type="match status" value="1"/>
</dbReference>
<dbReference type="AlphaFoldDB" id="A0A7J6VFB9"/>
<protein>
    <recommendedName>
        <fullName evidence="4">Transmembrane protein</fullName>
    </recommendedName>
</protein>
<comment type="caution">
    <text evidence="2">The sequence shown here is derived from an EMBL/GenBank/DDBJ whole genome shotgun (WGS) entry which is preliminary data.</text>
</comment>
<evidence type="ECO:0000256" key="1">
    <source>
        <dbReference type="SAM" id="Phobius"/>
    </source>
</evidence>
<reference evidence="2 3" key="1">
    <citation type="submission" date="2020-06" db="EMBL/GenBank/DDBJ databases">
        <title>Transcriptomic and genomic resources for Thalictrum thalictroides and T. hernandezii: Facilitating candidate gene discovery in an emerging model plant lineage.</title>
        <authorList>
            <person name="Arias T."/>
            <person name="Riano-Pachon D.M."/>
            <person name="Di Stilio V.S."/>
        </authorList>
    </citation>
    <scope>NUCLEOTIDE SEQUENCE [LARGE SCALE GENOMIC DNA]</scope>
    <source>
        <strain evidence="3">cv. WT478/WT964</strain>
        <tissue evidence="2">Leaves</tissue>
    </source>
</reference>
<keyword evidence="1" id="KW-0472">Membrane</keyword>
<evidence type="ECO:0000313" key="2">
    <source>
        <dbReference type="EMBL" id="KAF5183799.1"/>
    </source>
</evidence>
<keyword evidence="1" id="KW-1133">Transmembrane helix</keyword>
<dbReference type="Proteomes" id="UP000554482">
    <property type="component" value="Unassembled WGS sequence"/>
</dbReference>
<evidence type="ECO:0000313" key="3">
    <source>
        <dbReference type="Proteomes" id="UP000554482"/>
    </source>
</evidence>
<dbReference type="EMBL" id="JABWDY010032930">
    <property type="protein sequence ID" value="KAF5183799.1"/>
    <property type="molecule type" value="Genomic_DNA"/>
</dbReference>
<proteinExistence type="predicted"/>
<name>A0A7J6VFB9_THATH</name>
<evidence type="ECO:0008006" key="4">
    <source>
        <dbReference type="Google" id="ProtNLM"/>
    </source>
</evidence>
<keyword evidence="1" id="KW-0812">Transmembrane</keyword>